<protein>
    <recommendedName>
        <fullName evidence="5">Thiamin pyrophosphokinase catalytic domain-containing protein</fullName>
    </recommendedName>
</protein>
<dbReference type="GO" id="GO:0016301">
    <property type="term" value="F:kinase activity"/>
    <property type="evidence" value="ECO:0007669"/>
    <property type="project" value="UniProtKB-KW"/>
</dbReference>
<keyword evidence="4" id="KW-0067">ATP-binding</keyword>
<evidence type="ECO:0000256" key="4">
    <source>
        <dbReference type="ARBA" id="ARBA00022840"/>
    </source>
</evidence>
<evidence type="ECO:0000256" key="2">
    <source>
        <dbReference type="ARBA" id="ARBA00022741"/>
    </source>
</evidence>
<dbReference type="OrthoDB" id="5294058at2"/>
<dbReference type="GO" id="GO:0004788">
    <property type="term" value="F:thiamine diphosphokinase activity"/>
    <property type="evidence" value="ECO:0007669"/>
    <property type="project" value="InterPro"/>
</dbReference>
<keyword evidence="2" id="KW-0547">Nucleotide-binding</keyword>
<evidence type="ECO:0000313" key="6">
    <source>
        <dbReference type="EMBL" id="KAB8039655.1"/>
    </source>
</evidence>
<organism evidence="6 7">
    <name type="scientific">Silvanigrella paludirubra</name>
    <dbReference type="NCBI Taxonomy" id="2499159"/>
    <lineage>
        <taxon>Bacteria</taxon>
        <taxon>Pseudomonadati</taxon>
        <taxon>Bdellovibrionota</taxon>
        <taxon>Oligoflexia</taxon>
        <taxon>Silvanigrellales</taxon>
        <taxon>Silvanigrellaceae</taxon>
        <taxon>Silvanigrella</taxon>
    </lineage>
</organism>
<dbReference type="InterPro" id="IPR036759">
    <property type="entry name" value="TPK_catalytic_sf"/>
</dbReference>
<dbReference type="InterPro" id="IPR007371">
    <property type="entry name" value="TPK_catalytic"/>
</dbReference>
<reference evidence="6 7" key="1">
    <citation type="submission" date="2019-10" db="EMBL/GenBank/DDBJ databases">
        <title>New species of Slilvanegrellaceae.</title>
        <authorList>
            <person name="Pitt A."/>
            <person name="Hahn M.W."/>
        </authorList>
    </citation>
    <scope>NUCLEOTIDE SEQUENCE [LARGE SCALE GENOMIC DNA]</scope>
    <source>
        <strain evidence="6 7">SP-Ram-0.45-NSY-1</strain>
    </source>
</reference>
<keyword evidence="3" id="KW-0418">Kinase</keyword>
<dbReference type="GO" id="GO:0005524">
    <property type="term" value="F:ATP binding"/>
    <property type="evidence" value="ECO:0007669"/>
    <property type="project" value="UniProtKB-KW"/>
</dbReference>
<dbReference type="AlphaFoldDB" id="A0A6N6VTJ0"/>
<gene>
    <name evidence="6" type="ORF">GCL60_05180</name>
</gene>
<name>A0A6N6VTJ0_9BACT</name>
<accession>A0A6N6VTJ0</accession>
<evidence type="ECO:0000313" key="7">
    <source>
        <dbReference type="Proteomes" id="UP000437748"/>
    </source>
</evidence>
<keyword evidence="7" id="KW-1185">Reference proteome</keyword>
<evidence type="ECO:0000259" key="5">
    <source>
        <dbReference type="Pfam" id="PF04263"/>
    </source>
</evidence>
<dbReference type="Gene3D" id="3.40.50.10240">
    <property type="entry name" value="Thiamin pyrophosphokinase, catalytic domain"/>
    <property type="match status" value="1"/>
</dbReference>
<comment type="caution">
    <text evidence="6">The sequence shown here is derived from an EMBL/GenBank/DDBJ whole genome shotgun (WGS) entry which is preliminary data.</text>
</comment>
<evidence type="ECO:0000256" key="1">
    <source>
        <dbReference type="ARBA" id="ARBA00022679"/>
    </source>
</evidence>
<dbReference type="SUPFAM" id="SSF63999">
    <property type="entry name" value="Thiamin pyrophosphokinase, catalytic domain"/>
    <property type="match status" value="1"/>
</dbReference>
<feature type="domain" description="Thiamin pyrophosphokinase catalytic" evidence="5">
    <location>
        <begin position="39"/>
        <end position="149"/>
    </location>
</feature>
<dbReference type="EMBL" id="WFLM01000002">
    <property type="protein sequence ID" value="KAB8039655.1"/>
    <property type="molecule type" value="Genomic_DNA"/>
</dbReference>
<dbReference type="Proteomes" id="UP000437748">
    <property type="component" value="Unassembled WGS sequence"/>
</dbReference>
<proteinExistence type="predicted"/>
<dbReference type="Pfam" id="PF04263">
    <property type="entry name" value="TPK_catalytic"/>
    <property type="match status" value="1"/>
</dbReference>
<dbReference type="GO" id="GO:0009229">
    <property type="term" value="P:thiamine diphosphate biosynthetic process"/>
    <property type="evidence" value="ECO:0007669"/>
    <property type="project" value="InterPro"/>
</dbReference>
<keyword evidence="1" id="KW-0808">Transferase</keyword>
<sequence length="238" mass="27120">MNQRPKIKKFVILLNGKNKNSNIQVISHNLKSTKFENINNEMIYVADGALKHFTKIKKNVKNIIWAGDQDSLTKTSKKYLDKYSISNKNRISQDFYIKDILLEKNKNFSDFSVLLDMIFSNNSNSSIFIEVFFGLGGRRDHEMANILEAERFISKLPFGGICYFHGGIIISSVEFEIKKANKMNFSIFSKSNNSELEISNAIYSGHFSLERPSHGLSNQACGNTISVKPKSSIISFYF</sequence>
<evidence type="ECO:0000256" key="3">
    <source>
        <dbReference type="ARBA" id="ARBA00022777"/>
    </source>
</evidence>